<evidence type="ECO:0000259" key="7">
    <source>
        <dbReference type="PROSITE" id="PS51352"/>
    </source>
</evidence>
<dbReference type="PANTHER" id="PTHR42852:SF6">
    <property type="entry name" value="THIOL:DISULFIDE INTERCHANGE PROTEIN DSBE"/>
    <property type="match status" value="1"/>
</dbReference>
<dbReference type="Gene3D" id="3.40.30.10">
    <property type="entry name" value="Glutaredoxin"/>
    <property type="match status" value="1"/>
</dbReference>
<keyword evidence="4" id="KW-1015">Disulfide bond</keyword>
<keyword evidence="6" id="KW-0812">Transmembrane</keyword>
<evidence type="ECO:0000256" key="2">
    <source>
        <dbReference type="ARBA" id="ARBA00007758"/>
    </source>
</evidence>
<keyword evidence="6" id="KW-1133">Transmembrane helix</keyword>
<dbReference type="GO" id="GO:0030288">
    <property type="term" value="C:outer membrane-bounded periplasmic space"/>
    <property type="evidence" value="ECO:0007669"/>
    <property type="project" value="InterPro"/>
</dbReference>
<dbReference type="InterPro" id="IPR004799">
    <property type="entry name" value="Periplasmic_diS_OxRdtase_DsbE"/>
</dbReference>
<name>A0A845Q7J5_9HYPH</name>
<dbReference type="RefSeq" id="WP_160586359.1">
    <property type="nucleotide sequence ID" value="NZ_BMHN01000001.1"/>
</dbReference>
<dbReference type="EMBL" id="WXYQ01000001">
    <property type="protein sequence ID" value="NBG94218.1"/>
    <property type="molecule type" value="Genomic_DNA"/>
</dbReference>
<dbReference type="GO" id="GO:0017004">
    <property type="term" value="P:cytochrome complex assembly"/>
    <property type="evidence" value="ECO:0007669"/>
    <property type="project" value="UniProtKB-KW"/>
</dbReference>
<comment type="similarity">
    <text evidence="2">Belongs to the thioredoxin family. DsbE subfamily.</text>
</comment>
<dbReference type="InterPro" id="IPR017937">
    <property type="entry name" value="Thioredoxin_CS"/>
</dbReference>
<dbReference type="Pfam" id="PF08534">
    <property type="entry name" value="Redoxin"/>
    <property type="match status" value="1"/>
</dbReference>
<keyword evidence="5" id="KW-0676">Redox-active center</keyword>
<protein>
    <submittedName>
        <fullName evidence="8">DsbE family thiol:disulfide interchange protein</fullName>
    </submittedName>
</protein>
<dbReference type="PANTHER" id="PTHR42852">
    <property type="entry name" value="THIOL:DISULFIDE INTERCHANGE PROTEIN DSBE"/>
    <property type="match status" value="1"/>
</dbReference>
<comment type="caution">
    <text evidence="8">The sequence shown here is derived from an EMBL/GenBank/DDBJ whole genome shotgun (WGS) entry which is preliminary data.</text>
</comment>
<dbReference type="InterPro" id="IPR050553">
    <property type="entry name" value="Thioredoxin_ResA/DsbE_sf"/>
</dbReference>
<dbReference type="CDD" id="cd03010">
    <property type="entry name" value="TlpA_like_DsbE"/>
    <property type="match status" value="1"/>
</dbReference>
<dbReference type="Proteomes" id="UP000470384">
    <property type="component" value="Unassembled WGS sequence"/>
</dbReference>
<evidence type="ECO:0000256" key="4">
    <source>
        <dbReference type="ARBA" id="ARBA00023157"/>
    </source>
</evidence>
<keyword evidence="6" id="KW-0472">Membrane</keyword>
<dbReference type="OrthoDB" id="9799347at2"/>
<dbReference type="InterPro" id="IPR013740">
    <property type="entry name" value="Redoxin"/>
</dbReference>
<dbReference type="PROSITE" id="PS51352">
    <property type="entry name" value="THIOREDOXIN_2"/>
    <property type="match status" value="1"/>
</dbReference>
<accession>A0A845Q7J5</accession>
<evidence type="ECO:0000256" key="5">
    <source>
        <dbReference type="ARBA" id="ARBA00023284"/>
    </source>
</evidence>
<dbReference type="InterPro" id="IPR036249">
    <property type="entry name" value="Thioredoxin-like_sf"/>
</dbReference>
<dbReference type="PROSITE" id="PS00194">
    <property type="entry name" value="THIOREDOXIN_1"/>
    <property type="match status" value="1"/>
</dbReference>
<gene>
    <name evidence="8" type="ORF">GTQ45_00565</name>
</gene>
<dbReference type="SUPFAM" id="SSF52833">
    <property type="entry name" value="Thioredoxin-like"/>
    <property type="match status" value="1"/>
</dbReference>
<reference evidence="8 9" key="1">
    <citation type="journal article" date="2016" name="Int. J. Syst. Evol. Microbiol.">
        <title>Pyruvatibacter mobilis gen. nov., sp. nov., a marine bacterium from the culture broth of Picochlorum sp. 122.</title>
        <authorList>
            <person name="Wang G."/>
            <person name="Tang M."/>
            <person name="Wu H."/>
            <person name="Dai S."/>
            <person name="Li T."/>
            <person name="Chen C."/>
            <person name="He H."/>
            <person name="Fan J."/>
            <person name="Xiang W."/>
            <person name="Li X."/>
        </authorList>
    </citation>
    <scope>NUCLEOTIDE SEQUENCE [LARGE SCALE GENOMIC DNA]</scope>
    <source>
        <strain evidence="8 9">GYP-11</strain>
    </source>
</reference>
<evidence type="ECO:0000313" key="9">
    <source>
        <dbReference type="Proteomes" id="UP000470384"/>
    </source>
</evidence>
<evidence type="ECO:0000256" key="1">
    <source>
        <dbReference type="ARBA" id="ARBA00004196"/>
    </source>
</evidence>
<dbReference type="NCBIfam" id="TIGR00385">
    <property type="entry name" value="dsbE"/>
    <property type="match status" value="1"/>
</dbReference>
<keyword evidence="9" id="KW-1185">Reference proteome</keyword>
<organism evidence="8 9">
    <name type="scientific">Pyruvatibacter mobilis</name>
    <dbReference type="NCBI Taxonomy" id="1712261"/>
    <lineage>
        <taxon>Bacteria</taxon>
        <taxon>Pseudomonadati</taxon>
        <taxon>Pseudomonadota</taxon>
        <taxon>Alphaproteobacteria</taxon>
        <taxon>Hyphomicrobiales</taxon>
        <taxon>Parvibaculaceae</taxon>
        <taxon>Pyruvatibacter</taxon>
    </lineage>
</organism>
<evidence type="ECO:0000256" key="6">
    <source>
        <dbReference type="SAM" id="Phobius"/>
    </source>
</evidence>
<evidence type="ECO:0000313" key="8">
    <source>
        <dbReference type="EMBL" id="NBG94218.1"/>
    </source>
</evidence>
<sequence>MSGDADDREKAPGAGRRYGAALPVAVFAALAVLLYLALFWGDPSDIPSALKDKPVPEFALPAIEGADRLPGLQTADLKTGVPTLVNVWGSWCAPCRKEHPVLMQLAARADVRLVGINYKDAPDNARRFLGTLGNPFEAVGADRTGRTAIDWGVYGVPETFIVDGAGIIRYKHVGPISPADVENVILPELEKARTPAAPAP</sequence>
<comment type="subcellular location">
    <subcellularLocation>
        <location evidence="1">Cell envelope</location>
    </subcellularLocation>
</comment>
<dbReference type="InterPro" id="IPR013766">
    <property type="entry name" value="Thioredoxin_domain"/>
</dbReference>
<keyword evidence="3" id="KW-0201">Cytochrome c-type biogenesis</keyword>
<dbReference type="GeneID" id="300656274"/>
<feature type="transmembrane region" description="Helical" evidence="6">
    <location>
        <begin position="20"/>
        <end position="41"/>
    </location>
</feature>
<dbReference type="GO" id="GO:0015036">
    <property type="term" value="F:disulfide oxidoreductase activity"/>
    <property type="evidence" value="ECO:0007669"/>
    <property type="project" value="InterPro"/>
</dbReference>
<proteinExistence type="inferred from homology"/>
<feature type="domain" description="Thioredoxin" evidence="7">
    <location>
        <begin position="49"/>
        <end position="190"/>
    </location>
</feature>
<dbReference type="AlphaFoldDB" id="A0A845Q7J5"/>
<evidence type="ECO:0000256" key="3">
    <source>
        <dbReference type="ARBA" id="ARBA00022748"/>
    </source>
</evidence>